<feature type="transmembrane region" description="Helical" evidence="1">
    <location>
        <begin position="24"/>
        <end position="41"/>
    </location>
</feature>
<dbReference type="PANTHER" id="PTHR35307">
    <property type="entry name" value="PROTEIN, PUTATIVE-RELATED"/>
    <property type="match status" value="1"/>
</dbReference>
<reference evidence="2 3" key="1">
    <citation type="submission" date="2019-05" db="EMBL/GenBank/DDBJ databases">
        <title>Mikania micrantha, genome provides insights into the molecular mechanism of rapid growth.</title>
        <authorList>
            <person name="Liu B."/>
        </authorList>
    </citation>
    <scope>NUCLEOTIDE SEQUENCE [LARGE SCALE GENOMIC DNA]</scope>
    <source>
        <strain evidence="2">NLD-2019</strain>
        <tissue evidence="2">Leaf</tissue>
    </source>
</reference>
<comment type="caution">
    <text evidence="2">The sequence shown here is derived from an EMBL/GenBank/DDBJ whole genome shotgun (WGS) entry which is preliminary data.</text>
</comment>
<name>A0A5N6MAZ7_9ASTR</name>
<organism evidence="2 3">
    <name type="scientific">Mikania micrantha</name>
    <name type="common">bitter vine</name>
    <dbReference type="NCBI Taxonomy" id="192012"/>
    <lineage>
        <taxon>Eukaryota</taxon>
        <taxon>Viridiplantae</taxon>
        <taxon>Streptophyta</taxon>
        <taxon>Embryophyta</taxon>
        <taxon>Tracheophyta</taxon>
        <taxon>Spermatophyta</taxon>
        <taxon>Magnoliopsida</taxon>
        <taxon>eudicotyledons</taxon>
        <taxon>Gunneridae</taxon>
        <taxon>Pentapetalae</taxon>
        <taxon>asterids</taxon>
        <taxon>campanulids</taxon>
        <taxon>Asterales</taxon>
        <taxon>Asteraceae</taxon>
        <taxon>Asteroideae</taxon>
        <taxon>Heliantheae alliance</taxon>
        <taxon>Eupatorieae</taxon>
        <taxon>Mikania</taxon>
    </lineage>
</organism>
<feature type="transmembrane region" description="Helical" evidence="1">
    <location>
        <begin position="86"/>
        <end position="105"/>
    </location>
</feature>
<feature type="transmembrane region" description="Helical" evidence="1">
    <location>
        <begin position="111"/>
        <end position="133"/>
    </location>
</feature>
<dbReference type="AlphaFoldDB" id="A0A5N6MAZ7"/>
<keyword evidence="3" id="KW-1185">Reference proteome</keyword>
<keyword evidence="1" id="KW-0812">Transmembrane</keyword>
<dbReference type="EMBL" id="SZYD01000016">
    <property type="protein sequence ID" value="KAD3337632.1"/>
    <property type="molecule type" value="Genomic_DNA"/>
</dbReference>
<dbReference type="OrthoDB" id="1915303at2759"/>
<keyword evidence="1" id="KW-1133">Transmembrane helix</keyword>
<dbReference type="PANTHER" id="PTHR35307:SF9">
    <property type="entry name" value="TRANSMEMBRANE PROTEIN"/>
    <property type="match status" value="1"/>
</dbReference>
<protein>
    <submittedName>
        <fullName evidence="2">Uncharacterized protein</fullName>
    </submittedName>
</protein>
<sequence>MHSCNGSGRLPSILAMETLVSKQIFTLNAATITLIAIAMKLPVDLTTEIQDTDEFKTLKMFGMAFLVTMLANFLPSLGLMGDKELLMNMVGLGILIITIFLNIGIQFDTSSFLYVAIPLIFSILWLFSFAVTVPAMRKKLQQRCKESQLLVSCHQEKRFSYKELKTYVKLYWMMTETRNPQFVIACSPVSSAFGILCANLALSAVAEFSTTSLHEMEQERVKCVSSRGTLDPNASTMENNVSPEIEKYKIYVVQIEEEEKLSNRILKNTLHSITRLLDESEKKEPRNLMKLIEKSTGFNGVVMFNNDDVPPLYPDQTHNCWSLVVVTLTTIAIALPNIAKLHFTGLLAGISEGLQIVRHIEDCLDHVSGDSVIKAKKAARRVWTEVYVHHTWLQVELQNKAHKGKTSKEILKWLGDESAQIVIQLKSSKKSSTDHSTYKLILATSMYRISQTLLMQCNEQENLLNDQNLFEWISIMIGDILVACFTNLPRIIKMKCHHHAIEKRGDSIRNATQLLGKSKKILKILKARQLPNIDLDSMACIDKWRALTKAQIPNNGASLGSSTSNKSLIVNII</sequence>
<dbReference type="Proteomes" id="UP000326396">
    <property type="component" value="Linkage Group LG6"/>
</dbReference>
<evidence type="ECO:0000313" key="3">
    <source>
        <dbReference type="Proteomes" id="UP000326396"/>
    </source>
</evidence>
<evidence type="ECO:0000313" key="2">
    <source>
        <dbReference type="EMBL" id="KAD3337632.1"/>
    </source>
</evidence>
<accession>A0A5N6MAZ7</accession>
<proteinExistence type="predicted"/>
<evidence type="ECO:0000256" key="1">
    <source>
        <dbReference type="SAM" id="Phobius"/>
    </source>
</evidence>
<feature type="transmembrane region" description="Helical" evidence="1">
    <location>
        <begin position="61"/>
        <end position="79"/>
    </location>
</feature>
<keyword evidence="1" id="KW-0472">Membrane</keyword>
<feature type="transmembrane region" description="Helical" evidence="1">
    <location>
        <begin position="182"/>
        <end position="202"/>
    </location>
</feature>
<gene>
    <name evidence="2" type="ORF">E3N88_33152</name>
</gene>